<proteinExistence type="predicted"/>
<evidence type="ECO:0000256" key="1">
    <source>
        <dbReference type="SAM" id="SignalP"/>
    </source>
</evidence>
<dbReference type="AlphaFoldDB" id="A0A9D4NDR1"/>
<dbReference type="Proteomes" id="UP000828390">
    <property type="component" value="Unassembled WGS sequence"/>
</dbReference>
<organism evidence="2 3">
    <name type="scientific">Dreissena polymorpha</name>
    <name type="common">Zebra mussel</name>
    <name type="synonym">Mytilus polymorpha</name>
    <dbReference type="NCBI Taxonomy" id="45954"/>
    <lineage>
        <taxon>Eukaryota</taxon>
        <taxon>Metazoa</taxon>
        <taxon>Spiralia</taxon>
        <taxon>Lophotrochozoa</taxon>
        <taxon>Mollusca</taxon>
        <taxon>Bivalvia</taxon>
        <taxon>Autobranchia</taxon>
        <taxon>Heteroconchia</taxon>
        <taxon>Euheterodonta</taxon>
        <taxon>Imparidentia</taxon>
        <taxon>Neoheterodontei</taxon>
        <taxon>Myida</taxon>
        <taxon>Dreissenoidea</taxon>
        <taxon>Dreissenidae</taxon>
        <taxon>Dreissena</taxon>
    </lineage>
</organism>
<reference evidence="2" key="2">
    <citation type="submission" date="2020-11" db="EMBL/GenBank/DDBJ databases">
        <authorList>
            <person name="McCartney M.A."/>
            <person name="Auch B."/>
            <person name="Kono T."/>
            <person name="Mallez S."/>
            <person name="Becker A."/>
            <person name="Gohl D.M."/>
            <person name="Silverstein K.A.T."/>
            <person name="Koren S."/>
            <person name="Bechman K.B."/>
            <person name="Herman A."/>
            <person name="Abrahante J.E."/>
            <person name="Garbe J."/>
        </authorList>
    </citation>
    <scope>NUCLEOTIDE SEQUENCE</scope>
    <source>
        <strain evidence="2">Duluth1</strain>
        <tissue evidence="2">Whole animal</tissue>
    </source>
</reference>
<evidence type="ECO:0008006" key="4">
    <source>
        <dbReference type="Google" id="ProtNLM"/>
    </source>
</evidence>
<evidence type="ECO:0000313" key="3">
    <source>
        <dbReference type="Proteomes" id="UP000828390"/>
    </source>
</evidence>
<reference evidence="2" key="1">
    <citation type="journal article" date="2019" name="bioRxiv">
        <title>The Genome of the Zebra Mussel, Dreissena polymorpha: A Resource for Invasive Species Research.</title>
        <authorList>
            <person name="McCartney M.A."/>
            <person name="Auch B."/>
            <person name="Kono T."/>
            <person name="Mallez S."/>
            <person name="Zhang Y."/>
            <person name="Obille A."/>
            <person name="Becker A."/>
            <person name="Abrahante J.E."/>
            <person name="Garbe J."/>
            <person name="Badalamenti J.P."/>
            <person name="Herman A."/>
            <person name="Mangelson H."/>
            <person name="Liachko I."/>
            <person name="Sullivan S."/>
            <person name="Sone E.D."/>
            <person name="Koren S."/>
            <person name="Silverstein K.A.T."/>
            <person name="Beckman K.B."/>
            <person name="Gohl D.M."/>
        </authorList>
    </citation>
    <scope>NUCLEOTIDE SEQUENCE</scope>
    <source>
        <strain evidence="2">Duluth1</strain>
        <tissue evidence="2">Whole animal</tissue>
    </source>
</reference>
<feature type="signal peptide" evidence="1">
    <location>
        <begin position="1"/>
        <end position="20"/>
    </location>
</feature>
<name>A0A9D4NDR1_DREPO</name>
<sequence length="599" mass="67175">MHVIIWKVLIAASFPYFVFSFDSILQENYGIHTGAKTFEGCLKNNDYAVFEDAACTFFNTLTFEEAAPGNTILPEAPLEVNFNITDASLFWRMKSTYALQYILLKVNQVIRLNKGTDDVYEQDTSHILINVTNSSRKMQYQHIRFTCLPLINGTVRLEVMLWTLGGDAIWGTDFLRAAVGKYSRSYSKTENFKNGYYPNVTANTISWIDSCICSTKYTIIVTNGENSSTLVVNIWLKRGQMFPPKVTVQVVNNDSVFVKELTYHPTKDKTSLQVQFEDLPNDHYSGRLVPDCGQPLTPVTSCGLRKADAVRSENSKIIYTPDPQPDTQGTHTKGDKTDGIQILRVSLISLAIGVAAILEVAAIIKIAKAFTRQSASCRRLAYKRLSTKNHASNSKNAPRRSKVAILFSNDSPRLLGRITSLESHLTCRGIQAERIDQEPSKELMINWIDFGESIVDMYSCIVMVISPQFEKLCCKPECITPSFRKDSDDNSSKTVDVSTVNMADTCVLKEKENNHTWHNLPLVVINSLKTRSAWAATRKTCPRVIPVHLLGSGETAVTTQLPKKHPSLLLEGPVNLQFDDNNTVKIDASLRHLQRLLML</sequence>
<evidence type="ECO:0000313" key="2">
    <source>
        <dbReference type="EMBL" id="KAH3892510.1"/>
    </source>
</evidence>
<dbReference type="EMBL" id="JAIWYP010000001">
    <property type="protein sequence ID" value="KAH3892510.1"/>
    <property type="molecule type" value="Genomic_DNA"/>
</dbReference>
<feature type="chain" id="PRO_5039656142" description="SEFIR domain-containing protein" evidence="1">
    <location>
        <begin position="21"/>
        <end position="599"/>
    </location>
</feature>
<comment type="caution">
    <text evidence="2">The sequence shown here is derived from an EMBL/GenBank/DDBJ whole genome shotgun (WGS) entry which is preliminary data.</text>
</comment>
<accession>A0A9D4NDR1</accession>
<gene>
    <name evidence="2" type="ORF">DPMN_016628</name>
</gene>
<keyword evidence="3" id="KW-1185">Reference proteome</keyword>
<keyword evidence="1" id="KW-0732">Signal</keyword>
<protein>
    <recommendedName>
        <fullName evidence="4">SEFIR domain-containing protein</fullName>
    </recommendedName>
</protein>